<comment type="caution">
    <text evidence="1">The sequence shown here is derived from an EMBL/GenBank/DDBJ whole genome shotgun (WGS) entry which is preliminary data.</text>
</comment>
<organism evidence="1 2">
    <name type="scientific">Neophaeococcomyces mojaviensis</name>
    <dbReference type="NCBI Taxonomy" id="3383035"/>
    <lineage>
        <taxon>Eukaryota</taxon>
        <taxon>Fungi</taxon>
        <taxon>Dikarya</taxon>
        <taxon>Ascomycota</taxon>
        <taxon>Pezizomycotina</taxon>
        <taxon>Eurotiomycetes</taxon>
        <taxon>Chaetothyriomycetidae</taxon>
        <taxon>Chaetothyriales</taxon>
        <taxon>Chaetothyriales incertae sedis</taxon>
        <taxon>Neophaeococcomyces</taxon>
    </lineage>
</organism>
<sequence>MASKRSHDQFEKPSSNQVADTINIFESSSIEDRTSTFVAAFSPAIAAKILQAHQPYKNASHRILAWRKPSKQQSLSSVTGLNAATRTIYDTGSDDDGEKYAGKKLEKLLTELDVTGAVVVARWYGGVLLGPVRFDHILNVAKEAIRKWQTFANAGPLQKKLKVDATPNLTPKQEAEQKERLAKQLADRDNSIKILRGLLAEKKTSKAQDSPTSDSPKPSQDVQTKVVPGIDYTSMPLSKLKQLEKARDTTISWILKQIDETEVET</sequence>
<dbReference type="EMBL" id="JAPDRQ010000076">
    <property type="protein sequence ID" value="KAJ9656550.1"/>
    <property type="molecule type" value="Genomic_DNA"/>
</dbReference>
<gene>
    <name evidence="1" type="ORF">H2198_004899</name>
</gene>
<keyword evidence="2" id="KW-1185">Reference proteome</keyword>
<reference evidence="1" key="1">
    <citation type="submission" date="2022-10" db="EMBL/GenBank/DDBJ databases">
        <title>Culturing micro-colonial fungi from biological soil crusts in the Mojave desert and describing Neophaeococcomyces mojavensis, and introducing the new genera and species Taxawa tesnikishii.</title>
        <authorList>
            <person name="Kurbessoian T."/>
            <person name="Stajich J.E."/>
        </authorList>
    </citation>
    <scope>NUCLEOTIDE SEQUENCE</scope>
    <source>
        <strain evidence="1">JES_112</strain>
    </source>
</reference>
<protein>
    <submittedName>
        <fullName evidence="1">Uncharacterized protein</fullName>
    </submittedName>
</protein>
<name>A0ACC3A7M8_9EURO</name>
<dbReference type="Proteomes" id="UP001172386">
    <property type="component" value="Unassembled WGS sequence"/>
</dbReference>
<proteinExistence type="predicted"/>
<accession>A0ACC3A7M8</accession>
<evidence type="ECO:0000313" key="1">
    <source>
        <dbReference type="EMBL" id="KAJ9656550.1"/>
    </source>
</evidence>
<evidence type="ECO:0000313" key="2">
    <source>
        <dbReference type="Proteomes" id="UP001172386"/>
    </source>
</evidence>